<protein>
    <submittedName>
        <fullName evidence="1">Uncharacterized protein</fullName>
    </submittedName>
</protein>
<name>A0A5C2SD21_9APHY</name>
<organism evidence="1 2">
    <name type="scientific">Lentinus tigrinus ALCF2SS1-6</name>
    <dbReference type="NCBI Taxonomy" id="1328759"/>
    <lineage>
        <taxon>Eukaryota</taxon>
        <taxon>Fungi</taxon>
        <taxon>Dikarya</taxon>
        <taxon>Basidiomycota</taxon>
        <taxon>Agaricomycotina</taxon>
        <taxon>Agaricomycetes</taxon>
        <taxon>Polyporales</taxon>
        <taxon>Polyporaceae</taxon>
        <taxon>Lentinus</taxon>
    </lineage>
</organism>
<evidence type="ECO:0000313" key="2">
    <source>
        <dbReference type="Proteomes" id="UP000313359"/>
    </source>
</evidence>
<reference evidence="1" key="1">
    <citation type="journal article" date="2018" name="Genome Biol. Evol.">
        <title>Genomics and development of Lentinus tigrinus, a white-rot wood-decaying mushroom with dimorphic fruiting bodies.</title>
        <authorList>
            <person name="Wu B."/>
            <person name="Xu Z."/>
            <person name="Knudson A."/>
            <person name="Carlson A."/>
            <person name="Chen N."/>
            <person name="Kovaka S."/>
            <person name="LaButti K."/>
            <person name="Lipzen A."/>
            <person name="Pennachio C."/>
            <person name="Riley R."/>
            <person name="Schakwitz W."/>
            <person name="Umezawa K."/>
            <person name="Ohm R.A."/>
            <person name="Grigoriev I.V."/>
            <person name="Nagy L.G."/>
            <person name="Gibbons J."/>
            <person name="Hibbett D."/>
        </authorList>
    </citation>
    <scope>NUCLEOTIDE SEQUENCE [LARGE SCALE GENOMIC DNA]</scope>
    <source>
        <strain evidence="1">ALCF2SS1-6</strain>
    </source>
</reference>
<proteinExistence type="predicted"/>
<gene>
    <name evidence="1" type="ORF">L227DRAFT_78799</name>
</gene>
<evidence type="ECO:0000313" key="1">
    <source>
        <dbReference type="EMBL" id="RPD61187.1"/>
    </source>
</evidence>
<dbReference type="Proteomes" id="UP000313359">
    <property type="component" value="Unassembled WGS sequence"/>
</dbReference>
<dbReference type="EMBL" id="ML122263">
    <property type="protein sequence ID" value="RPD61187.1"/>
    <property type="molecule type" value="Genomic_DNA"/>
</dbReference>
<dbReference type="AlphaFoldDB" id="A0A5C2SD21"/>
<sequence>MVPPRLVGHIRYITYSTLRGINASIRQSTYRKVISLAAHMLYYYVANSPGINISSFQYLSIPPRFRRCPVFLLYNYSLSVPRPLLSLVYYLHRISPFLFFCSFRARLRPLICPVPLLTQSTGCYSQLPPTITARRRRQASLWYVPARMQVHAICSVTTSLAPLDVDLPRSKSSPPVRRVRRCLVYPFGSRPQSYLHTMTSQ</sequence>
<keyword evidence="2" id="KW-1185">Reference proteome</keyword>
<accession>A0A5C2SD21</accession>